<evidence type="ECO:0000259" key="2">
    <source>
        <dbReference type="Pfam" id="PF01610"/>
    </source>
</evidence>
<reference evidence="3 4" key="1">
    <citation type="submission" date="2024-09" db="EMBL/GenBank/DDBJ databases">
        <title>The Natural Products Discovery Center: Release of the First 8490 Sequenced Strains for Exploring Actinobacteria Biosynthetic Diversity.</title>
        <authorList>
            <person name="Kalkreuter E."/>
            <person name="Kautsar S.A."/>
            <person name="Yang D."/>
            <person name="Bader C.D."/>
            <person name="Teijaro C.N."/>
            <person name="Fluegel L."/>
            <person name="Davis C.M."/>
            <person name="Simpson J.R."/>
            <person name="Lauterbach L."/>
            <person name="Steele A.D."/>
            <person name="Gui C."/>
            <person name="Meng S."/>
            <person name="Li G."/>
            <person name="Viehrig K."/>
            <person name="Ye F."/>
            <person name="Su P."/>
            <person name="Kiefer A.F."/>
            <person name="Nichols A."/>
            <person name="Cepeda A.J."/>
            <person name="Yan W."/>
            <person name="Fan B."/>
            <person name="Jiang Y."/>
            <person name="Adhikari A."/>
            <person name="Zheng C.-J."/>
            <person name="Schuster L."/>
            <person name="Cowan T.M."/>
            <person name="Smanski M.J."/>
            <person name="Chevrette M.G."/>
            <person name="De Carvalho L.P.S."/>
            <person name="Shen B."/>
        </authorList>
    </citation>
    <scope>NUCLEOTIDE SEQUENCE [LARGE SCALE GENOMIC DNA]</scope>
    <source>
        <strain evidence="3 4">NPDC058348</strain>
    </source>
</reference>
<organism evidence="3 4">
    <name type="scientific">Streptomyces albidochromogenes</name>
    <dbReference type="NCBI Taxonomy" id="329524"/>
    <lineage>
        <taxon>Bacteria</taxon>
        <taxon>Bacillati</taxon>
        <taxon>Actinomycetota</taxon>
        <taxon>Actinomycetes</taxon>
        <taxon>Kitasatosporales</taxon>
        <taxon>Streptomycetaceae</taxon>
        <taxon>Streptomyces</taxon>
    </lineage>
</organism>
<sequence length="200" mass="21742">MATGAEPDRAVPAPDDGPGGRAGARLVGYLPVRASRDVILGDRGSRVVVTKYIATLRAGTAVPEPPQPIPSPRRITTWIMRRLESLADSQRDQLDRILDACPDLAAARDLAHGFSAMARERRGHDLTHWMIRALEHGPSPVQGFVAFLQTDWDAVVNGLTLPWSSGAGEGQVTRIKLIKRRSYGRASFALLRTLVLAQPP</sequence>
<gene>
    <name evidence="3" type="ORF">ACFWJN_04775</name>
</gene>
<feature type="region of interest" description="Disordered" evidence="1">
    <location>
        <begin position="1"/>
        <end position="22"/>
    </location>
</feature>
<evidence type="ECO:0000256" key="1">
    <source>
        <dbReference type="SAM" id="MobiDB-lite"/>
    </source>
</evidence>
<evidence type="ECO:0000313" key="4">
    <source>
        <dbReference type="Proteomes" id="UP001598448"/>
    </source>
</evidence>
<comment type="caution">
    <text evidence="3">The sequence shown here is derived from an EMBL/GenBank/DDBJ whole genome shotgun (WGS) entry which is preliminary data.</text>
</comment>
<dbReference type="InterPro" id="IPR047951">
    <property type="entry name" value="Transpos_ISL3"/>
</dbReference>
<dbReference type="RefSeq" id="WP_386708978.1">
    <property type="nucleotide sequence ID" value="NZ_JBHXIJ010000017.1"/>
</dbReference>
<accession>A0ABW6FHB7</accession>
<dbReference type="PANTHER" id="PTHR33498">
    <property type="entry name" value="TRANSPOSASE FOR INSERTION SEQUENCE ELEMENT IS1557"/>
    <property type="match status" value="1"/>
</dbReference>
<keyword evidence="4" id="KW-1185">Reference proteome</keyword>
<dbReference type="PANTHER" id="PTHR33498:SF1">
    <property type="entry name" value="TRANSPOSASE FOR INSERTION SEQUENCE ELEMENT IS1557"/>
    <property type="match status" value="1"/>
</dbReference>
<protein>
    <submittedName>
        <fullName evidence="3">Transposase</fullName>
    </submittedName>
</protein>
<evidence type="ECO:0000313" key="3">
    <source>
        <dbReference type="EMBL" id="MFD5098282.1"/>
    </source>
</evidence>
<proteinExistence type="predicted"/>
<name>A0ABW6FHB7_9ACTN</name>
<dbReference type="InterPro" id="IPR002560">
    <property type="entry name" value="Transposase_DDE"/>
</dbReference>
<feature type="domain" description="Transposase IS204/IS1001/IS1096/IS1165 DDE" evidence="2">
    <location>
        <begin position="78"/>
        <end position="193"/>
    </location>
</feature>
<dbReference type="EMBL" id="JBHXIJ010000017">
    <property type="protein sequence ID" value="MFD5098282.1"/>
    <property type="molecule type" value="Genomic_DNA"/>
</dbReference>
<dbReference type="Pfam" id="PF01610">
    <property type="entry name" value="DDE_Tnp_ISL3"/>
    <property type="match status" value="1"/>
</dbReference>
<dbReference type="Proteomes" id="UP001598448">
    <property type="component" value="Unassembled WGS sequence"/>
</dbReference>